<dbReference type="Gramene" id="PRQ16269">
    <property type="protein sequence ID" value="PRQ16269"/>
    <property type="gene ID" value="RchiOBHm_Chr7g0182371"/>
</dbReference>
<dbReference type="Proteomes" id="UP000238479">
    <property type="component" value="Chromosome 7"/>
</dbReference>
<name>A0A2P6P2X0_ROSCH</name>
<protein>
    <recommendedName>
        <fullName evidence="4">Secreted protein</fullName>
    </recommendedName>
</protein>
<proteinExistence type="predicted"/>
<keyword evidence="3" id="KW-1185">Reference proteome</keyword>
<dbReference type="AlphaFoldDB" id="A0A2P6P2X0"/>
<organism evidence="2 3">
    <name type="scientific">Rosa chinensis</name>
    <name type="common">China rose</name>
    <dbReference type="NCBI Taxonomy" id="74649"/>
    <lineage>
        <taxon>Eukaryota</taxon>
        <taxon>Viridiplantae</taxon>
        <taxon>Streptophyta</taxon>
        <taxon>Embryophyta</taxon>
        <taxon>Tracheophyta</taxon>
        <taxon>Spermatophyta</taxon>
        <taxon>Magnoliopsida</taxon>
        <taxon>eudicotyledons</taxon>
        <taxon>Gunneridae</taxon>
        <taxon>Pentapetalae</taxon>
        <taxon>rosids</taxon>
        <taxon>fabids</taxon>
        <taxon>Rosales</taxon>
        <taxon>Rosaceae</taxon>
        <taxon>Rosoideae</taxon>
        <taxon>Rosoideae incertae sedis</taxon>
        <taxon>Rosa</taxon>
    </lineage>
</organism>
<evidence type="ECO:0000313" key="2">
    <source>
        <dbReference type="EMBL" id="PRQ16269.1"/>
    </source>
</evidence>
<dbReference type="EMBL" id="PDCK01000045">
    <property type="protein sequence ID" value="PRQ16269.1"/>
    <property type="molecule type" value="Genomic_DNA"/>
</dbReference>
<accession>A0A2P6P2X0</accession>
<reference evidence="2 3" key="1">
    <citation type="journal article" date="2018" name="Nat. Genet.">
        <title>The Rosa genome provides new insights in the design of modern roses.</title>
        <authorList>
            <person name="Bendahmane M."/>
        </authorList>
    </citation>
    <scope>NUCLEOTIDE SEQUENCE [LARGE SCALE GENOMIC DNA]</scope>
    <source>
        <strain evidence="3">cv. Old Blush</strain>
    </source>
</reference>
<comment type="caution">
    <text evidence="2">The sequence shown here is derived from an EMBL/GenBank/DDBJ whole genome shotgun (WGS) entry which is preliminary data.</text>
</comment>
<gene>
    <name evidence="2" type="ORF">RchiOBHm_Chr7g0182371</name>
</gene>
<sequence length="98" mass="10949">MILLSLVLLLLVLPFWKCAPPTIPGSHVSGNKSLPDARLICNECISWILERMLSKMMMMMEVVGSYGDAVVGIEQPWQSLRTLYQTSFFLSLLCSALT</sequence>
<evidence type="ECO:0000313" key="3">
    <source>
        <dbReference type="Proteomes" id="UP000238479"/>
    </source>
</evidence>
<evidence type="ECO:0008006" key="4">
    <source>
        <dbReference type="Google" id="ProtNLM"/>
    </source>
</evidence>
<evidence type="ECO:0000256" key="1">
    <source>
        <dbReference type="SAM" id="SignalP"/>
    </source>
</evidence>
<keyword evidence="1" id="KW-0732">Signal</keyword>
<feature type="chain" id="PRO_5015164094" description="Secreted protein" evidence="1">
    <location>
        <begin position="19"/>
        <end position="98"/>
    </location>
</feature>
<feature type="signal peptide" evidence="1">
    <location>
        <begin position="1"/>
        <end position="18"/>
    </location>
</feature>